<comment type="caution">
    <text evidence="4">The sequence shown here is derived from an EMBL/GenBank/DDBJ whole genome shotgun (WGS) entry which is preliminary data.</text>
</comment>
<feature type="region of interest" description="Disordered" evidence="2">
    <location>
        <begin position="244"/>
        <end position="295"/>
    </location>
</feature>
<sequence>MQAQGMTFPPVARYSPGGDFGRWLREVDRYMAAVGIQDSKRMSAVLLHLIGPDVADLVDTLPEETDATAEADDYDKLKKKLTAYLSPVRNTVAERSAFHQMRMEASEDLEHFLGRLRAQIALCSYPATETDTELRDQCVLGCRAGLQEKLVQLAASKGDKLTLEEVRQAGRAHRDLQQLGAQLAATRATERPAAVGDQPPYPPEPHSVDAVGGGRPDSGRAAAPRGRRAVRCYHCGTLGHLRRDCPARQDQQQQQHRPATGRGRPAQQQQPRRPRGRERDSGTADGGGADGRRPETRRCFRCNKVAHLRHQCPQKDDTDMWGIDFGFGSINSVNLTQAVTVTVPVNGVKINMLVDSGSPVTAVGRDTLIPGLQLRPSPLHLTSFTGHVIPLIGEGQVSVRFRGRDHRLRLVVVDLPGERRLLGRDWMSALNISASGEAAVLTVGPGGMAADLQAVCDRHAPVFDGRPGRIKGTKAHLVLNPRRTY</sequence>
<dbReference type="PROSITE" id="PS50158">
    <property type="entry name" value="ZF_CCHC"/>
    <property type="match status" value="2"/>
</dbReference>
<dbReference type="AlphaFoldDB" id="A0A6A4VI76"/>
<organism evidence="4 5">
    <name type="scientific">Amphibalanus amphitrite</name>
    <name type="common">Striped barnacle</name>
    <name type="synonym">Balanus amphitrite</name>
    <dbReference type="NCBI Taxonomy" id="1232801"/>
    <lineage>
        <taxon>Eukaryota</taxon>
        <taxon>Metazoa</taxon>
        <taxon>Ecdysozoa</taxon>
        <taxon>Arthropoda</taxon>
        <taxon>Crustacea</taxon>
        <taxon>Multicrustacea</taxon>
        <taxon>Cirripedia</taxon>
        <taxon>Thoracica</taxon>
        <taxon>Thoracicalcarea</taxon>
        <taxon>Balanomorpha</taxon>
        <taxon>Balanoidea</taxon>
        <taxon>Balanidae</taxon>
        <taxon>Amphibalaninae</taxon>
        <taxon>Amphibalanus</taxon>
    </lineage>
</organism>
<evidence type="ECO:0000256" key="1">
    <source>
        <dbReference type="PROSITE-ProRule" id="PRU00047"/>
    </source>
</evidence>
<keyword evidence="1" id="KW-0863">Zinc-finger</keyword>
<dbReference type="PANTHER" id="PTHR37984">
    <property type="entry name" value="PROTEIN CBG26694"/>
    <property type="match status" value="1"/>
</dbReference>
<name>A0A6A4VI76_AMPAM</name>
<keyword evidence="1" id="KW-0479">Metal-binding</keyword>
<proteinExistence type="predicted"/>
<dbReference type="SUPFAM" id="SSF57756">
    <property type="entry name" value="Retrovirus zinc finger-like domains"/>
    <property type="match status" value="2"/>
</dbReference>
<dbReference type="InterPro" id="IPR036875">
    <property type="entry name" value="Znf_CCHC_sf"/>
</dbReference>
<dbReference type="Proteomes" id="UP000440578">
    <property type="component" value="Unassembled WGS sequence"/>
</dbReference>
<evidence type="ECO:0000256" key="2">
    <source>
        <dbReference type="SAM" id="MobiDB-lite"/>
    </source>
</evidence>
<feature type="domain" description="CCHC-type" evidence="3">
    <location>
        <begin position="231"/>
        <end position="246"/>
    </location>
</feature>
<dbReference type="SMART" id="SM00343">
    <property type="entry name" value="ZnF_C2HC"/>
    <property type="match status" value="2"/>
</dbReference>
<evidence type="ECO:0000313" key="5">
    <source>
        <dbReference type="Proteomes" id="UP000440578"/>
    </source>
</evidence>
<accession>A0A6A4VI76</accession>
<keyword evidence="1" id="KW-0862">Zinc</keyword>
<evidence type="ECO:0000313" key="4">
    <source>
        <dbReference type="EMBL" id="KAF0293705.1"/>
    </source>
</evidence>
<dbReference type="PANTHER" id="PTHR37984:SF9">
    <property type="entry name" value="INTEGRASE CATALYTIC DOMAIN-CONTAINING PROTEIN"/>
    <property type="match status" value="1"/>
</dbReference>
<dbReference type="EMBL" id="VIIS01001730">
    <property type="protein sequence ID" value="KAF0293705.1"/>
    <property type="molecule type" value="Genomic_DNA"/>
</dbReference>
<feature type="compositionally biased region" description="Low complexity" evidence="2">
    <location>
        <begin position="249"/>
        <end position="271"/>
    </location>
</feature>
<dbReference type="InterPro" id="IPR021109">
    <property type="entry name" value="Peptidase_aspartic_dom_sf"/>
</dbReference>
<dbReference type="GO" id="GO:0003676">
    <property type="term" value="F:nucleic acid binding"/>
    <property type="evidence" value="ECO:0007669"/>
    <property type="project" value="InterPro"/>
</dbReference>
<dbReference type="InterPro" id="IPR001878">
    <property type="entry name" value="Znf_CCHC"/>
</dbReference>
<dbReference type="Gene3D" id="4.10.60.10">
    <property type="entry name" value="Zinc finger, CCHC-type"/>
    <property type="match status" value="1"/>
</dbReference>
<protein>
    <recommendedName>
        <fullName evidence="3">CCHC-type domain-containing protein</fullName>
    </recommendedName>
</protein>
<evidence type="ECO:0000259" key="3">
    <source>
        <dbReference type="PROSITE" id="PS50158"/>
    </source>
</evidence>
<reference evidence="4 5" key="1">
    <citation type="submission" date="2019-07" db="EMBL/GenBank/DDBJ databases">
        <title>Draft genome assembly of a fouling barnacle, Amphibalanus amphitrite (Darwin, 1854): The first reference genome for Thecostraca.</title>
        <authorList>
            <person name="Kim W."/>
        </authorList>
    </citation>
    <scope>NUCLEOTIDE SEQUENCE [LARGE SCALE GENOMIC DNA]</scope>
    <source>
        <strain evidence="4">SNU_AA5</strain>
        <tissue evidence="4">Soma without cirri and trophi</tissue>
    </source>
</reference>
<dbReference type="OrthoDB" id="6380665at2759"/>
<dbReference type="Pfam" id="PF00098">
    <property type="entry name" value="zf-CCHC"/>
    <property type="match status" value="1"/>
</dbReference>
<dbReference type="Gene3D" id="2.40.70.10">
    <property type="entry name" value="Acid Proteases"/>
    <property type="match status" value="1"/>
</dbReference>
<keyword evidence="5" id="KW-1185">Reference proteome</keyword>
<dbReference type="InterPro" id="IPR050951">
    <property type="entry name" value="Retrovirus_Pol_polyprotein"/>
</dbReference>
<gene>
    <name evidence="4" type="ORF">FJT64_008570</name>
</gene>
<feature type="region of interest" description="Disordered" evidence="2">
    <location>
        <begin position="186"/>
        <end position="226"/>
    </location>
</feature>
<dbReference type="SUPFAM" id="SSF50630">
    <property type="entry name" value="Acid proteases"/>
    <property type="match status" value="1"/>
</dbReference>
<feature type="domain" description="CCHC-type" evidence="3">
    <location>
        <begin position="297"/>
        <end position="314"/>
    </location>
</feature>
<dbReference type="GO" id="GO:0008270">
    <property type="term" value="F:zinc ion binding"/>
    <property type="evidence" value="ECO:0007669"/>
    <property type="project" value="UniProtKB-KW"/>
</dbReference>